<dbReference type="OMA" id="SMDSPYE"/>
<dbReference type="GO" id="GO:0034314">
    <property type="term" value="P:Arp2/3 complex-mediated actin nucleation"/>
    <property type="evidence" value="ECO:0007669"/>
    <property type="project" value="InterPro"/>
</dbReference>
<dbReference type="PANTHER" id="PTHR23331">
    <property type="entry name" value="CXYORF1"/>
    <property type="match status" value="1"/>
</dbReference>
<name>A0A6A5BPU9_NAEFO</name>
<dbReference type="OrthoDB" id="307871at2759"/>
<keyword evidence="2" id="KW-0009">Actin-binding</keyword>
<evidence type="ECO:0000256" key="4">
    <source>
        <dbReference type="SAM" id="MobiDB-lite"/>
    </source>
</evidence>
<protein>
    <recommendedName>
        <fullName evidence="5">WH2 domain-containing protein</fullName>
    </recommendedName>
</protein>
<feature type="domain" description="WH2" evidence="5">
    <location>
        <begin position="438"/>
        <end position="457"/>
    </location>
</feature>
<proteinExistence type="inferred from homology"/>
<dbReference type="Pfam" id="PF02205">
    <property type="entry name" value="WH2"/>
    <property type="match status" value="1"/>
</dbReference>
<sequence>MAQNIYEFPVLYQHNRIENIQQMLDALEHLERVSVSVFQRITDKVNEHRNVLNQVQRRAAVAQQAVECIQNERKNEATRVLSSPHYPDKETIASAEYKPSFSLRDRIGIQQMEFHKYNPGPNNILYNHKRYNPIDHFEKSPTRQVKQQKSKASLVLAKKIEDGIGKLPFSHIQSVSELLCFNTNMNVYSRYHGADPLLANYHTTMMMLAMSDEKSGNSHDGKGGSNSSGNAHDFLSAASSLYIDPAPPSLSKDSIYDMYWGSSALQEQNIKPFVPTIRELPMFEFPSNLALPNIVDTKQWDLSLDNMPSIAPSSLPSLDLGGASSTATTTGSTPEMVSSASTTNAGVPPPPVTSGNVPPPPPTMTGGSIPPPPPTSNVSPPPTMGNIPPPPTTTMGNVPPPPTSTIPTPPVAVSSSAETGGDADATTNAEEGGGGGGDRADLLASIRNFSKNKLKKANKYREKETSKEDSAPQKSSGGGGDMMSDLFRKISLRRNAIEGSKDENKKKKKKKEKKESSDIVPPPQPSTPTTTTPADSSAATELPVIPPPARPPEEDGDSESDDDSW</sequence>
<dbReference type="RefSeq" id="XP_044564776.1">
    <property type="nucleotide sequence ID" value="XM_044702648.1"/>
</dbReference>
<feature type="compositionally biased region" description="Pro residues" evidence="4">
    <location>
        <begin position="347"/>
        <end position="410"/>
    </location>
</feature>
<evidence type="ECO:0000256" key="3">
    <source>
        <dbReference type="SAM" id="Coils"/>
    </source>
</evidence>
<feature type="compositionally biased region" description="Low complexity" evidence="4">
    <location>
        <begin position="527"/>
        <end position="540"/>
    </location>
</feature>
<dbReference type="VEuPathDB" id="AmoebaDB:NfTy_048480"/>
<organism evidence="6 7">
    <name type="scientific">Naegleria fowleri</name>
    <name type="common">Brain eating amoeba</name>
    <dbReference type="NCBI Taxonomy" id="5763"/>
    <lineage>
        <taxon>Eukaryota</taxon>
        <taxon>Discoba</taxon>
        <taxon>Heterolobosea</taxon>
        <taxon>Tetramitia</taxon>
        <taxon>Eutetramitia</taxon>
        <taxon>Vahlkampfiidae</taxon>
        <taxon>Naegleria</taxon>
    </lineage>
</organism>
<keyword evidence="3" id="KW-0175">Coiled coil</keyword>
<dbReference type="Proteomes" id="UP000444721">
    <property type="component" value="Unassembled WGS sequence"/>
</dbReference>
<feature type="compositionally biased region" description="Basic and acidic residues" evidence="4">
    <location>
        <begin position="459"/>
        <end position="471"/>
    </location>
</feature>
<evidence type="ECO:0000313" key="6">
    <source>
        <dbReference type="EMBL" id="KAF0980063.1"/>
    </source>
</evidence>
<dbReference type="PANTHER" id="PTHR23331:SF1">
    <property type="entry name" value="WASH COMPLEX SUBUNIT 1"/>
    <property type="match status" value="1"/>
</dbReference>
<dbReference type="PROSITE" id="PS51082">
    <property type="entry name" value="WH2"/>
    <property type="match status" value="1"/>
</dbReference>
<feature type="coiled-coil region" evidence="3">
    <location>
        <begin position="38"/>
        <end position="72"/>
    </location>
</feature>
<feature type="region of interest" description="Disordered" evidence="4">
    <location>
        <begin position="314"/>
        <end position="565"/>
    </location>
</feature>
<dbReference type="VEuPathDB" id="AmoebaDB:FDP41_001216"/>
<gene>
    <name evidence="6" type="ORF">FDP41_001216</name>
</gene>
<feature type="compositionally biased region" description="Low complexity" evidence="4">
    <location>
        <begin position="321"/>
        <end position="333"/>
    </location>
</feature>
<dbReference type="GO" id="GO:0032456">
    <property type="term" value="P:endocytic recycling"/>
    <property type="evidence" value="ECO:0007669"/>
    <property type="project" value="TreeGrafter"/>
</dbReference>
<feature type="compositionally biased region" description="Polar residues" evidence="4">
    <location>
        <begin position="335"/>
        <end position="345"/>
    </location>
</feature>
<dbReference type="GO" id="GO:0006887">
    <property type="term" value="P:exocytosis"/>
    <property type="evidence" value="ECO:0007669"/>
    <property type="project" value="TreeGrafter"/>
</dbReference>
<dbReference type="GO" id="GO:0005769">
    <property type="term" value="C:early endosome"/>
    <property type="evidence" value="ECO:0007669"/>
    <property type="project" value="InterPro"/>
</dbReference>
<dbReference type="AlphaFoldDB" id="A0A6A5BPU9"/>
<evidence type="ECO:0000256" key="2">
    <source>
        <dbReference type="ARBA" id="ARBA00023203"/>
    </source>
</evidence>
<comment type="caution">
    <text evidence="6">The sequence shown here is derived from an EMBL/GenBank/DDBJ whole genome shotgun (WGS) entry which is preliminary data.</text>
</comment>
<dbReference type="GO" id="GO:0071203">
    <property type="term" value="C:WASH complex"/>
    <property type="evidence" value="ECO:0007669"/>
    <property type="project" value="InterPro"/>
</dbReference>
<keyword evidence="7" id="KW-1185">Reference proteome</keyword>
<dbReference type="GO" id="GO:0042147">
    <property type="term" value="P:retrograde transport, endosome to Golgi"/>
    <property type="evidence" value="ECO:0007669"/>
    <property type="project" value="TreeGrafter"/>
</dbReference>
<dbReference type="GeneID" id="68108434"/>
<evidence type="ECO:0000256" key="1">
    <source>
        <dbReference type="ARBA" id="ARBA00005602"/>
    </source>
</evidence>
<comment type="similarity">
    <text evidence="1">Belongs to the WASH1 family.</text>
</comment>
<dbReference type="GO" id="GO:0055037">
    <property type="term" value="C:recycling endosome"/>
    <property type="evidence" value="ECO:0007669"/>
    <property type="project" value="TreeGrafter"/>
</dbReference>
<dbReference type="InterPro" id="IPR021854">
    <property type="entry name" value="WASH1_WAHD"/>
</dbReference>
<reference evidence="6 7" key="1">
    <citation type="journal article" date="2019" name="Sci. Rep.">
        <title>Nanopore sequencing improves the draft genome of the human pathogenic amoeba Naegleria fowleri.</title>
        <authorList>
            <person name="Liechti N."/>
            <person name="Schurch N."/>
            <person name="Bruggmann R."/>
            <person name="Wittwer M."/>
        </authorList>
    </citation>
    <scope>NUCLEOTIDE SEQUENCE [LARGE SCALE GENOMIC DNA]</scope>
    <source>
        <strain evidence="6 7">ATCC 30894</strain>
    </source>
</reference>
<dbReference type="GO" id="GO:0043015">
    <property type="term" value="F:gamma-tubulin binding"/>
    <property type="evidence" value="ECO:0007669"/>
    <property type="project" value="TreeGrafter"/>
</dbReference>
<dbReference type="VEuPathDB" id="AmoebaDB:NF0107370"/>
<dbReference type="GO" id="GO:0005829">
    <property type="term" value="C:cytosol"/>
    <property type="evidence" value="ECO:0007669"/>
    <property type="project" value="GOC"/>
</dbReference>
<feature type="compositionally biased region" description="Basic and acidic residues" evidence="4">
    <location>
        <begin position="495"/>
        <end position="505"/>
    </location>
</feature>
<dbReference type="EMBL" id="VFQX01000022">
    <property type="protein sequence ID" value="KAF0980063.1"/>
    <property type="molecule type" value="Genomic_DNA"/>
</dbReference>
<dbReference type="GO" id="GO:0043014">
    <property type="term" value="F:alpha-tubulin binding"/>
    <property type="evidence" value="ECO:0007669"/>
    <property type="project" value="InterPro"/>
</dbReference>
<evidence type="ECO:0000259" key="5">
    <source>
        <dbReference type="PROSITE" id="PS51082"/>
    </source>
</evidence>
<dbReference type="InterPro" id="IPR028290">
    <property type="entry name" value="WASH1"/>
</dbReference>
<evidence type="ECO:0000313" key="7">
    <source>
        <dbReference type="Proteomes" id="UP000444721"/>
    </source>
</evidence>
<dbReference type="GO" id="GO:0003779">
    <property type="term" value="F:actin binding"/>
    <property type="evidence" value="ECO:0007669"/>
    <property type="project" value="UniProtKB-KW"/>
</dbReference>
<dbReference type="InterPro" id="IPR003124">
    <property type="entry name" value="WH2_dom"/>
</dbReference>
<feature type="compositionally biased region" description="Acidic residues" evidence="4">
    <location>
        <begin position="554"/>
        <end position="565"/>
    </location>
</feature>
<dbReference type="Pfam" id="PF11945">
    <property type="entry name" value="WASH_WAHD"/>
    <property type="match status" value="1"/>
</dbReference>
<accession>A0A6A5BPU9</accession>